<dbReference type="PROSITE" id="PS51999">
    <property type="entry name" value="ZF_GRF"/>
    <property type="match status" value="1"/>
</dbReference>
<feature type="domain" description="GRF-type" evidence="7">
    <location>
        <begin position="66"/>
        <end position="110"/>
    </location>
</feature>
<feature type="compositionally biased region" description="Low complexity" evidence="6">
    <location>
        <begin position="201"/>
        <end position="212"/>
    </location>
</feature>
<name>A0A2N3NHW2_9PEZI</name>
<keyword evidence="5" id="KW-0175">Coiled coil</keyword>
<feature type="region of interest" description="Disordered" evidence="6">
    <location>
        <begin position="139"/>
        <end position="232"/>
    </location>
</feature>
<keyword evidence="3" id="KW-0862">Zinc</keyword>
<evidence type="ECO:0000259" key="7">
    <source>
        <dbReference type="PROSITE" id="PS51999"/>
    </source>
</evidence>
<evidence type="ECO:0000313" key="9">
    <source>
        <dbReference type="Proteomes" id="UP000233524"/>
    </source>
</evidence>
<feature type="coiled-coil region" evidence="5">
    <location>
        <begin position="394"/>
        <end position="428"/>
    </location>
</feature>
<sequence>MFPRSNPRPGLVSQPATPSRTGQGQVPPSPSHAPAAPVETRPPPSTPSPKKQSRQYGHYENTSWYCNCDPRVRAVICRTTKDGINKHRPFWGCAKDKEERCGFFLWLDAAEELQKAYFANGEAETPPTKKRNQESIRKYLEIRPVNQVSSQQPETPSRRPREANPEVISIHGDNVSEPRWDDDEQEQLPVQPSTPSPPSRAPAQPAMPTTPANWAAPAVTTPHSKRRREDSLEADDYLSDLSSEGERELCTIADSATKSSDMAPSSQPHSPTPVRTRTVAGLPTPQTNRPSANLGTRADSSPLKRQRVLDSSPTRASSSRLQPALQVDSARTPAGPSDQGLRPRETAEIAGILKLLETHHSPPVVRNTVSETLGAFAERISSATAKEKMAQAALDMRNERISKLQDRVVALENALREQKEVRSNLRGRLLNLYQDT</sequence>
<feature type="region of interest" description="Disordered" evidence="6">
    <location>
        <begin position="256"/>
        <end position="344"/>
    </location>
</feature>
<protein>
    <recommendedName>
        <fullName evidence="7">GRF-type domain-containing protein</fullName>
    </recommendedName>
</protein>
<dbReference type="AlphaFoldDB" id="A0A2N3NHW2"/>
<evidence type="ECO:0000256" key="1">
    <source>
        <dbReference type="ARBA" id="ARBA00022723"/>
    </source>
</evidence>
<feature type="compositionally biased region" description="Polar residues" evidence="6">
    <location>
        <begin position="14"/>
        <end position="26"/>
    </location>
</feature>
<feature type="compositionally biased region" description="Polar residues" evidence="6">
    <location>
        <begin position="146"/>
        <end position="155"/>
    </location>
</feature>
<dbReference type="OrthoDB" id="430051at2759"/>
<keyword evidence="2 4" id="KW-0863">Zinc-finger</keyword>
<keyword evidence="1" id="KW-0479">Metal-binding</keyword>
<reference evidence="8 9" key="1">
    <citation type="journal article" date="2017" name="G3 (Bethesda)">
        <title>First Draft Genome Sequence of the Pathogenic Fungus Lomentospora prolificans (Formerly Scedosporium prolificans).</title>
        <authorList>
            <person name="Luo R."/>
            <person name="Zimin A."/>
            <person name="Workman R."/>
            <person name="Fan Y."/>
            <person name="Pertea G."/>
            <person name="Grossman N."/>
            <person name="Wear M.P."/>
            <person name="Jia B."/>
            <person name="Miller H."/>
            <person name="Casadevall A."/>
            <person name="Timp W."/>
            <person name="Zhang S.X."/>
            <person name="Salzberg S.L."/>
        </authorList>
    </citation>
    <scope>NUCLEOTIDE SEQUENCE [LARGE SCALE GENOMIC DNA]</scope>
    <source>
        <strain evidence="8 9">JHH-5317</strain>
    </source>
</reference>
<accession>A0A2N3NHW2</accession>
<organism evidence="8 9">
    <name type="scientific">Lomentospora prolificans</name>
    <dbReference type="NCBI Taxonomy" id="41688"/>
    <lineage>
        <taxon>Eukaryota</taxon>
        <taxon>Fungi</taxon>
        <taxon>Dikarya</taxon>
        <taxon>Ascomycota</taxon>
        <taxon>Pezizomycotina</taxon>
        <taxon>Sordariomycetes</taxon>
        <taxon>Hypocreomycetidae</taxon>
        <taxon>Microascales</taxon>
        <taxon>Microascaceae</taxon>
        <taxon>Lomentospora</taxon>
    </lineage>
</organism>
<dbReference type="STRING" id="41688.A0A2N3NHW2"/>
<dbReference type="VEuPathDB" id="FungiDB:jhhlp_001310"/>
<feature type="compositionally biased region" description="Polar residues" evidence="6">
    <location>
        <begin position="284"/>
        <end position="294"/>
    </location>
</feature>
<dbReference type="InterPro" id="IPR010666">
    <property type="entry name" value="Znf_GRF"/>
</dbReference>
<dbReference type="InParanoid" id="A0A2N3NHW2"/>
<evidence type="ECO:0000256" key="5">
    <source>
        <dbReference type="SAM" id="Coils"/>
    </source>
</evidence>
<comment type="caution">
    <text evidence="8">The sequence shown here is derived from an EMBL/GenBank/DDBJ whole genome shotgun (WGS) entry which is preliminary data.</text>
</comment>
<keyword evidence="9" id="KW-1185">Reference proteome</keyword>
<evidence type="ECO:0000256" key="4">
    <source>
        <dbReference type="PROSITE-ProRule" id="PRU01343"/>
    </source>
</evidence>
<dbReference type="Pfam" id="PF06839">
    <property type="entry name" value="Zn_ribbon_GRF"/>
    <property type="match status" value="1"/>
</dbReference>
<evidence type="ECO:0000256" key="3">
    <source>
        <dbReference type="ARBA" id="ARBA00022833"/>
    </source>
</evidence>
<dbReference type="EMBL" id="NLAX01000004">
    <property type="protein sequence ID" value="PKS12014.1"/>
    <property type="molecule type" value="Genomic_DNA"/>
</dbReference>
<feature type="compositionally biased region" description="Polar residues" evidence="6">
    <location>
        <begin position="256"/>
        <end position="275"/>
    </location>
</feature>
<gene>
    <name evidence="8" type="ORF">jhhlp_001310</name>
</gene>
<dbReference type="Proteomes" id="UP000233524">
    <property type="component" value="Unassembled WGS sequence"/>
</dbReference>
<evidence type="ECO:0000313" key="8">
    <source>
        <dbReference type="EMBL" id="PKS12014.1"/>
    </source>
</evidence>
<evidence type="ECO:0000256" key="6">
    <source>
        <dbReference type="SAM" id="MobiDB-lite"/>
    </source>
</evidence>
<dbReference type="GO" id="GO:0008270">
    <property type="term" value="F:zinc ion binding"/>
    <property type="evidence" value="ECO:0007669"/>
    <property type="project" value="UniProtKB-KW"/>
</dbReference>
<proteinExistence type="predicted"/>
<feature type="compositionally biased region" description="Polar residues" evidence="6">
    <location>
        <begin position="309"/>
        <end position="321"/>
    </location>
</feature>
<feature type="region of interest" description="Disordered" evidence="6">
    <location>
        <begin position="1"/>
        <end position="56"/>
    </location>
</feature>
<evidence type="ECO:0000256" key="2">
    <source>
        <dbReference type="ARBA" id="ARBA00022771"/>
    </source>
</evidence>